<protein>
    <submittedName>
        <fullName evidence="1">Uncharacterized protein</fullName>
    </submittedName>
</protein>
<sequence>LLNFNRRCVPEPSWWEHVCVVSELHSLSLLHVDSAHGAEMCLSSSASTSVLWCVVYCSVVCHSGTISLAVASPRVGLMKCDFFYESGNSSDLLTNRIPF</sequence>
<proteinExistence type="predicted"/>
<accession>A0A8C5BTF6</accession>
<dbReference type="Proteomes" id="UP000694546">
    <property type="component" value="Chromosome 15"/>
</dbReference>
<dbReference type="Ensembl" id="ENSGMOT00000052574.1">
    <property type="protein sequence ID" value="ENSGMOP00000048672.1"/>
    <property type="gene ID" value="ENSGMOG00000025079.1"/>
</dbReference>
<name>A0A8C5BTF6_GADMO</name>
<dbReference type="AlphaFoldDB" id="A0A8C5BTF6"/>
<keyword evidence="2" id="KW-1185">Reference proteome</keyword>
<organism evidence="1 2">
    <name type="scientific">Gadus morhua</name>
    <name type="common">Atlantic cod</name>
    <dbReference type="NCBI Taxonomy" id="8049"/>
    <lineage>
        <taxon>Eukaryota</taxon>
        <taxon>Metazoa</taxon>
        <taxon>Chordata</taxon>
        <taxon>Craniata</taxon>
        <taxon>Vertebrata</taxon>
        <taxon>Euteleostomi</taxon>
        <taxon>Actinopterygii</taxon>
        <taxon>Neopterygii</taxon>
        <taxon>Teleostei</taxon>
        <taxon>Neoteleostei</taxon>
        <taxon>Acanthomorphata</taxon>
        <taxon>Zeiogadaria</taxon>
        <taxon>Gadariae</taxon>
        <taxon>Gadiformes</taxon>
        <taxon>Gadoidei</taxon>
        <taxon>Gadidae</taxon>
        <taxon>Gadus</taxon>
    </lineage>
</organism>
<reference evidence="1" key="2">
    <citation type="submission" date="2025-09" db="UniProtKB">
        <authorList>
            <consortium name="Ensembl"/>
        </authorList>
    </citation>
    <scope>IDENTIFICATION</scope>
</reference>
<evidence type="ECO:0000313" key="2">
    <source>
        <dbReference type="Proteomes" id="UP000694546"/>
    </source>
</evidence>
<reference evidence="1" key="1">
    <citation type="submission" date="2025-08" db="UniProtKB">
        <authorList>
            <consortium name="Ensembl"/>
        </authorList>
    </citation>
    <scope>IDENTIFICATION</scope>
</reference>
<evidence type="ECO:0000313" key="1">
    <source>
        <dbReference type="Ensembl" id="ENSGMOP00000048672.1"/>
    </source>
</evidence>